<dbReference type="OrthoDB" id="197007at2"/>
<proteinExistence type="predicted"/>
<dbReference type="AlphaFoldDB" id="A0A4Z1C5X3"/>
<feature type="domain" description="Polysaccharide export protein N-terminal" evidence="2">
    <location>
        <begin position="46"/>
        <end position="108"/>
    </location>
</feature>
<accession>A0A4Z1C5X3</accession>
<dbReference type="EMBL" id="SRPG01000416">
    <property type="protein sequence ID" value="TGN40750.1"/>
    <property type="molecule type" value="Genomic_DNA"/>
</dbReference>
<evidence type="ECO:0000313" key="4">
    <source>
        <dbReference type="Proteomes" id="UP000297972"/>
    </source>
</evidence>
<dbReference type="PANTHER" id="PTHR33619">
    <property type="entry name" value="POLYSACCHARIDE EXPORT PROTEIN GFCE-RELATED"/>
    <property type="match status" value="1"/>
</dbReference>
<dbReference type="RefSeq" id="WP_135819287.1">
    <property type="nucleotide sequence ID" value="NZ_SRPG01000416.1"/>
</dbReference>
<dbReference type="InterPro" id="IPR003715">
    <property type="entry name" value="Poly_export_N"/>
</dbReference>
<dbReference type="Gene3D" id="3.30.1950.10">
    <property type="entry name" value="wza like domain"/>
    <property type="match status" value="1"/>
</dbReference>
<reference evidence="3 4" key="1">
    <citation type="submission" date="2019-03" db="EMBL/GenBank/DDBJ databases">
        <authorList>
            <person name="Li J."/>
        </authorList>
    </citation>
    <scope>NUCLEOTIDE SEQUENCE [LARGE SCALE GENOMIC DNA]</scope>
    <source>
        <strain evidence="3 4">3058</strain>
    </source>
</reference>
<keyword evidence="4" id="KW-1185">Reference proteome</keyword>
<name>A0A4Z1C5X3_9RHOB</name>
<dbReference type="PANTHER" id="PTHR33619:SF3">
    <property type="entry name" value="POLYSACCHARIDE EXPORT PROTEIN GFCE-RELATED"/>
    <property type="match status" value="1"/>
</dbReference>
<sequence>MIYFRFISSGDTKNLQTVKQPPDAKFRLLTFCSSVIISAIFAASADAKGYALQGGDTLALSVVGAPELQSIMTIDIDGNITAPLVGSIPVVGQTLEQVTIALRDALSEVSYTAISGAELMTLQILPSSVMLSLESYRPIYVDGDILSPGAFDFAPGLTARRAVALAGGYGMARLLAGDPAPQLLTLQGDRQRLEIERAAIEVRAERMRAELVEDEINEISTIGSPRDMAPAEFAGTEKLRLSTGLKLEKEAAEHYDVAVAMTRQQISTLQERLRTEAEGVTADTTDFDRLLEGQNRGAVSTARLADARRTLLFSTTRELQTKSELDRAEMELEVLGHARDQGKIERRAIRLGELSEAILSLEAVKAELSSVERRIVYLRSAVLDPDTASDVEVLITRSDGRRKPLRPNEDAMLAPGDLVSVRLKLPVFDN</sequence>
<protein>
    <recommendedName>
        <fullName evidence="2">Polysaccharide export protein N-terminal domain-containing protein</fullName>
    </recommendedName>
</protein>
<dbReference type="Proteomes" id="UP000297972">
    <property type="component" value="Unassembled WGS sequence"/>
</dbReference>
<organism evidence="3 4">
    <name type="scientific">Paracoccus liaowanqingii</name>
    <dbReference type="NCBI Taxonomy" id="2560053"/>
    <lineage>
        <taxon>Bacteria</taxon>
        <taxon>Pseudomonadati</taxon>
        <taxon>Pseudomonadota</taxon>
        <taxon>Alphaproteobacteria</taxon>
        <taxon>Rhodobacterales</taxon>
        <taxon>Paracoccaceae</taxon>
        <taxon>Paracoccus</taxon>
    </lineage>
</organism>
<dbReference type="GO" id="GO:0015159">
    <property type="term" value="F:polysaccharide transmembrane transporter activity"/>
    <property type="evidence" value="ECO:0007669"/>
    <property type="project" value="InterPro"/>
</dbReference>
<dbReference type="Pfam" id="PF02563">
    <property type="entry name" value="Poly_export"/>
    <property type="match status" value="1"/>
</dbReference>
<dbReference type="InterPro" id="IPR049712">
    <property type="entry name" value="Poly_export"/>
</dbReference>
<keyword evidence="1" id="KW-0732">Signal</keyword>
<evidence type="ECO:0000259" key="2">
    <source>
        <dbReference type="Pfam" id="PF02563"/>
    </source>
</evidence>
<evidence type="ECO:0000313" key="3">
    <source>
        <dbReference type="EMBL" id="TGN40750.1"/>
    </source>
</evidence>
<gene>
    <name evidence="3" type="ORF">E4L95_21655</name>
</gene>
<evidence type="ECO:0000256" key="1">
    <source>
        <dbReference type="ARBA" id="ARBA00022729"/>
    </source>
</evidence>
<comment type="caution">
    <text evidence="3">The sequence shown here is derived from an EMBL/GenBank/DDBJ whole genome shotgun (WGS) entry which is preliminary data.</text>
</comment>